<keyword evidence="2" id="KW-0547">Nucleotide-binding</keyword>
<accession>A0A6M0R890</accession>
<dbReference type="InterPro" id="IPR017871">
    <property type="entry name" value="ABC_transporter-like_CS"/>
</dbReference>
<gene>
    <name evidence="5" type="ORF">FDF74_04400</name>
</gene>
<dbReference type="GO" id="GO:0005524">
    <property type="term" value="F:ATP binding"/>
    <property type="evidence" value="ECO:0007669"/>
    <property type="project" value="UniProtKB-KW"/>
</dbReference>
<reference evidence="5 6" key="1">
    <citation type="submission" date="2019-04" db="EMBL/GenBank/DDBJ databases">
        <title>Genome sequencing of Clostridium botulinum Groups I-IV and Clostridium butyricum.</title>
        <authorList>
            <person name="Brunt J."/>
            <person name="Van Vliet A.H.M."/>
            <person name="Stringer S.C."/>
            <person name="Carter A.T."/>
            <person name="Peck M.W."/>
        </authorList>
    </citation>
    <scope>NUCLEOTIDE SEQUENCE [LARGE SCALE GENOMIC DNA]</scope>
    <source>
        <strain evidence="5 6">IFR 18/094</strain>
    </source>
</reference>
<dbReference type="SMART" id="SM00382">
    <property type="entry name" value="AAA"/>
    <property type="match status" value="1"/>
</dbReference>
<dbReference type="Pfam" id="PF00005">
    <property type="entry name" value="ABC_tran"/>
    <property type="match status" value="1"/>
</dbReference>
<sequence>MLMRIIDVCKKYNTKLSIIKSNNEYINAVNNVTFSVDKNEIIGLVGESGCGKSTLSRLIMRLEKPSKGTIEYENKNIWNYKGKALKKFRRECQIIFQDTLTSLNPNLKIIDCLMEPLNNHFNISKGDKILKIKNMLKFVNLKDSILNKYPKDISGGERQRVNICRALILEPKFLICDEITSSLDVCTQASILNMIKQLNNVSNTGILFISHDISAIKYLCSKILVMYKGDIVEVIDNNDSLYKIKHEYTRKLMDSIPINNPNKRKII</sequence>
<feature type="domain" description="ABC transporter" evidence="4">
    <location>
        <begin position="3"/>
        <end position="253"/>
    </location>
</feature>
<comment type="caution">
    <text evidence="5">The sequence shown here is derived from an EMBL/GenBank/DDBJ whole genome shotgun (WGS) entry which is preliminary data.</text>
</comment>
<dbReference type="Proteomes" id="UP000473885">
    <property type="component" value="Unassembled WGS sequence"/>
</dbReference>
<protein>
    <submittedName>
        <fullName evidence="5">ABC transporter ATP-binding protein</fullName>
    </submittedName>
</protein>
<dbReference type="SUPFAM" id="SSF52540">
    <property type="entry name" value="P-loop containing nucleoside triphosphate hydrolases"/>
    <property type="match status" value="1"/>
</dbReference>
<dbReference type="GO" id="GO:0016887">
    <property type="term" value="F:ATP hydrolysis activity"/>
    <property type="evidence" value="ECO:0007669"/>
    <property type="project" value="InterPro"/>
</dbReference>
<organism evidence="5 6">
    <name type="scientific">Clostridium niameyense</name>
    <dbReference type="NCBI Taxonomy" id="1622073"/>
    <lineage>
        <taxon>Bacteria</taxon>
        <taxon>Bacillati</taxon>
        <taxon>Bacillota</taxon>
        <taxon>Clostridia</taxon>
        <taxon>Eubacteriales</taxon>
        <taxon>Clostridiaceae</taxon>
        <taxon>Clostridium</taxon>
    </lineage>
</organism>
<dbReference type="PANTHER" id="PTHR43776">
    <property type="entry name" value="TRANSPORT ATP-BINDING PROTEIN"/>
    <property type="match status" value="1"/>
</dbReference>
<dbReference type="AlphaFoldDB" id="A0A6M0R890"/>
<dbReference type="OrthoDB" id="9806285at2"/>
<keyword evidence="1" id="KW-0813">Transport</keyword>
<dbReference type="RefSeq" id="WP_050607727.1">
    <property type="nucleotide sequence ID" value="NZ_CABKUB010000006.1"/>
</dbReference>
<dbReference type="PROSITE" id="PS00211">
    <property type="entry name" value="ABC_TRANSPORTER_1"/>
    <property type="match status" value="1"/>
</dbReference>
<dbReference type="InterPro" id="IPR003593">
    <property type="entry name" value="AAA+_ATPase"/>
</dbReference>
<proteinExistence type="predicted"/>
<evidence type="ECO:0000313" key="5">
    <source>
        <dbReference type="EMBL" id="NEZ46455.1"/>
    </source>
</evidence>
<evidence type="ECO:0000313" key="6">
    <source>
        <dbReference type="Proteomes" id="UP000473885"/>
    </source>
</evidence>
<dbReference type="PROSITE" id="PS50893">
    <property type="entry name" value="ABC_TRANSPORTER_2"/>
    <property type="match status" value="1"/>
</dbReference>
<dbReference type="InterPro" id="IPR027417">
    <property type="entry name" value="P-loop_NTPase"/>
</dbReference>
<evidence type="ECO:0000256" key="2">
    <source>
        <dbReference type="ARBA" id="ARBA00022741"/>
    </source>
</evidence>
<keyword evidence="6" id="KW-1185">Reference proteome</keyword>
<dbReference type="GO" id="GO:0055085">
    <property type="term" value="P:transmembrane transport"/>
    <property type="evidence" value="ECO:0007669"/>
    <property type="project" value="UniProtKB-ARBA"/>
</dbReference>
<evidence type="ECO:0000256" key="3">
    <source>
        <dbReference type="ARBA" id="ARBA00022840"/>
    </source>
</evidence>
<dbReference type="Gene3D" id="3.40.50.300">
    <property type="entry name" value="P-loop containing nucleotide triphosphate hydrolases"/>
    <property type="match status" value="1"/>
</dbReference>
<dbReference type="InterPro" id="IPR050319">
    <property type="entry name" value="ABC_transp_ATP-bind"/>
</dbReference>
<dbReference type="CDD" id="cd03257">
    <property type="entry name" value="ABC_NikE_OppD_transporters"/>
    <property type="match status" value="1"/>
</dbReference>
<dbReference type="InterPro" id="IPR003439">
    <property type="entry name" value="ABC_transporter-like_ATP-bd"/>
</dbReference>
<dbReference type="PANTHER" id="PTHR43776:SF8">
    <property type="entry name" value="ABC TRANSPORTER, ATP-BINDING PROTEIN"/>
    <property type="match status" value="1"/>
</dbReference>
<evidence type="ECO:0000256" key="1">
    <source>
        <dbReference type="ARBA" id="ARBA00022448"/>
    </source>
</evidence>
<evidence type="ECO:0000259" key="4">
    <source>
        <dbReference type="PROSITE" id="PS50893"/>
    </source>
</evidence>
<dbReference type="EMBL" id="SXDP01000002">
    <property type="protein sequence ID" value="NEZ46455.1"/>
    <property type="molecule type" value="Genomic_DNA"/>
</dbReference>
<name>A0A6M0R890_9CLOT</name>
<keyword evidence="3 5" id="KW-0067">ATP-binding</keyword>